<dbReference type="PROSITE" id="PS51186">
    <property type="entry name" value="GNAT"/>
    <property type="match status" value="1"/>
</dbReference>
<organism evidence="3 4">
    <name type="scientific">Paenibacillus rhizolycopersici</name>
    <dbReference type="NCBI Taxonomy" id="2780073"/>
    <lineage>
        <taxon>Bacteria</taxon>
        <taxon>Bacillati</taxon>
        <taxon>Bacillota</taxon>
        <taxon>Bacilli</taxon>
        <taxon>Bacillales</taxon>
        <taxon>Paenibacillaceae</taxon>
        <taxon>Paenibacillus</taxon>
    </lineage>
</organism>
<dbReference type="InterPro" id="IPR016181">
    <property type="entry name" value="Acyl_CoA_acyltransferase"/>
</dbReference>
<dbReference type="Proteomes" id="UP001516620">
    <property type="component" value="Unassembled WGS sequence"/>
</dbReference>
<dbReference type="CDD" id="cd04301">
    <property type="entry name" value="NAT_SF"/>
    <property type="match status" value="1"/>
</dbReference>
<dbReference type="SUPFAM" id="SSF55729">
    <property type="entry name" value="Acyl-CoA N-acyltransferases (Nat)"/>
    <property type="match status" value="1"/>
</dbReference>
<evidence type="ECO:0000256" key="1">
    <source>
        <dbReference type="SAM" id="MobiDB-lite"/>
    </source>
</evidence>
<comment type="caution">
    <text evidence="3">The sequence shown here is derived from an EMBL/GenBank/DDBJ whole genome shotgun (WGS) entry which is preliminary data.</text>
</comment>
<dbReference type="InterPro" id="IPR000182">
    <property type="entry name" value="GNAT_dom"/>
</dbReference>
<feature type="compositionally biased region" description="Basic and acidic residues" evidence="1">
    <location>
        <begin position="155"/>
        <end position="169"/>
    </location>
</feature>
<gene>
    <name evidence="3" type="ORF">IM700_017815</name>
</gene>
<dbReference type="RefSeq" id="WP_193418209.1">
    <property type="nucleotide sequence ID" value="NZ_JADCNN020000019.1"/>
</dbReference>
<evidence type="ECO:0000259" key="2">
    <source>
        <dbReference type="PROSITE" id="PS51186"/>
    </source>
</evidence>
<proteinExistence type="predicted"/>
<dbReference type="EMBL" id="JADCNN020000019">
    <property type="protein sequence ID" value="MBM6997519.1"/>
    <property type="molecule type" value="Genomic_DNA"/>
</dbReference>
<name>A0ABS2HD65_9BACL</name>
<feature type="region of interest" description="Disordered" evidence="1">
    <location>
        <begin position="155"/>
        <end position="184"/>
    </location>
</feature>
<accession>A0ABS2HD65</accession>
<evidence type="ECO:0000313" key="3">
    <source>
        <dbReference type="EMBL" id="MBM6997519.1"/>
    </source>
</evidence>
<protein>
    <submittedName>
        <fullName evidence="3">GNAT family N-acetyltransferase</fullName>
    </submittedName>
</protein>
<reference evidence="3 4" key="1">
    <citation type="submission" date="2021-01" db="EMBL/GenBank/DDBJ databases">
        <title>Paenibacillus sp.nov. isolated from the rhizosphere soil of tomato plant.</title>
        <authorList>
            <person name="Thin K.K."/>
            <person name="Zhang X."/>
            <person name="He S."/>
        </authorList>
    </citation>
    <scope>NUCLEOTIDE SEQUENCE [LARGE SCALE GENOMIC DNA]</scope>
    <source>
        <strain evidence="3 4">DXFW5</strain>
    </source>
</reference>
<feature type="domain" description="N-acetyltransferase" evidence="2">
    <location>
        <begin position="1"/>
        <end position="152"/>
    </location>
</feature>
<dbReference type="Gene3D" id="3.40.630.30">
    <property type="match status" value="1"/>
</dbReference>
<evidence type="ECO:0000313" key="4">
    <source>
        <dbReference type="Proteomes" id="UP001516620"/>
    </source>
</evidence>
<dbReference type="Pfam" id="PF00583">
    <property type="entry name" value="Acetyltransf_1"/>
    <property type="match status" value="1"/>
</dbReference>
<sequence length="184" mass="20439">MEIRAVTREAGVPWELQHGEILAFVRKYGSGRISPSVLRRLLRLTPSDLDRPGCSLFVARIRAEDGERLAGISCTADYGRKLCVVVVHPLYRGRGIGAKLLQAQLTRLKQLSCRVSLSQVPELRLCFRAGLYASDLIRDPSGKTLLLLESRPISPEHREPSAHYSKEGDIVVTPRPGHPDLVPQ</sequence>
<keyword evidence="4" id="KW-1185">Reference proteome</keyword>